<feature type="transmembrane region" description="Helical" evidence="7">
    <location>
        <begin position="409"/>
        <end position="433"/>
    </location>
</feature>
<keyword evidence="5 7" id="KW-1133">Transmembrane helix</keyword>
<evidence type="ECO:0000256" key="6">
    <source>
        <dbReference type="ARBA" id="ARBA00023136"/>
    </source>
</evidence>
<dbReference type="EMBL" id="JBJJXI010000018">
    <property type="protein sequence ID" value="KAL3406703.1"/>
    <property type="molecule type" value="Genomic_DNA"/>
</dbReference>
<feature type="transmembrane region" description="Helical" evidence="7">
    <location>
        <begin position="445"/>
        <end position="463"/>
    </location>
</feature>
<feature type="transmembrane region" description="Helical" evidence="7">
    <location>
        <begin position="354"/>
        <end position="372"/>
    </location>
</feature>
<dbReference type="InterPro" id="IPR011701">
    <property type="entry name" value="MFS"/>
</dbReference>
<dbReference type="PANTHER" id="PTHR11662:SF280">
    <property type="entry name" value="FI21844P1-RELATED"/>
    <property type="match status" value="1"/>
</dbReference>
<dbReference type="AlphaFoldDB" id="A0ABD2XMN2"/>
<evidence type="ECO:0000256" key="7">
    <source>
        <dbReference type="SAM" id="Phobius"/>
    </source>
</evidence>
<evidence type="ECO:0000259" key="8">
    <source>
        <dbReference type="PROSITE" id="PS50850"/>
    </source>
</evidence>
<evidence type="ECO:0000256" key="3">
    <source>
        <dbReference type="ARBA" id="ARBA00022692"/>
    </source>
</evidence>
<feature type="transmembrane region" description="Helical" evidence="7">
    <location>
        <begin position="378"/>
        <end position="397"/>
    </location>
</feature>
<feature type="transmembrane region" description="Helical" evidence="7">
    <location>
        <begin position="313"/>
        <end position="333"/>
    </location>
</feature>
<name>A0ABD2XMN2_9HYME</name>
<feature type="transmembrane region" description="Helical" evidence="7">
    <location>
        <begin position="181"/>
        <end position="205"/>
    </location>
</feature>
<keyword evidence="10" id="KW-1185">Reference proteome</keyword>
<evidence type="ECO:0000313" key="9">
    <source>
        <dbReference type="EMBL" id="KAL3406703.1"/>
    </source>
</evidence>
<proteinExistence type="predicted"/>
<evidence type="ECO:0000256" key="1">
    <source>
        <dbReference type="ARBA" id="ARBA00004141"/>
    </source>
</evidence>
<feature type="transmembrane region" description="Helical" evidence="7">
    <location>
        <begin position="211"/>
        <end position="232"/>
    </location>
</feature>
<feature type="transmembrane region" description="Helical" evidence="7">
    <location>
        <begin position="46"/>
        <end position="69"/>
    </location>
</feature>
<comment type="caution">
    <text evidence="9">The sequence shown here is derived from an EMBL/GenBank/DDBJ whole genome shotgun (WGS) entry which is preliminary data.</text>
</comment>
<evidence type="ECO:0000256" key="2">
    <source>
        <dbReference type="ARBA" id="ARBA00022448"/>
    </source>
</evidence>
<dbReference type="InterPro" id="IPR050382">
    <property type="entry name" value="MFS_Na/Anion_cotransporter"/>
</dbReference>
<feature type="domain" description="Major facilitator superfamily (MFS) profile" evidence="8">
    <location>
        <begin position="46"/>
        <end position="469"/>
    </location>
</feature>
<comment type="subcellular location">
    <subcellularLocation>
        <location evidence="1">Membrane</location>
        <topology evidence="1">Multi-pass membrane protein</topology>
    </subcellularLocation>
</comment>
<evidence type="ECO:0000256" key="5">
    <source>
        <dbReference type="ARBA" id="ARBA00022989"/>
    </source>
</evidence>
<feature type="transmembrane region" description="Helical" evidence="7">
    <location>
        <begin position="270"/>
        <end position="293"/>
    </location>
</feature>
<protein>
    <recommendedName>
        <fullName evidence="8">Major facilitator superfamily (MFS) profile domain-containing protein</fullName>
    </recommendedName>
</protein>
<dbReference type="FunFam" id="1.20.1250.20:FF:000003">
    <property type="entry name" value="Solute carrier family 17 member 3"/>
    <property type="match status" value="1"/>
</dbReference>
<dbReference type="GO" id="GO:0016020">
    <property type="term" value="C:membrane"/>
    <property type="evidence" value="ECO:0007669"/>
    <property type="project" value="UniProtKB-SubCell"/>
</dbReference>
<feature type="transmembrane region" description="Helical" evidence="7">
    <location>
        <begin position="119"/>
        <end position="137"/>
    </location>
</feature>
<keyword evidence="6 7" id="KW-0472">Membrane</keyword>
<dbReference type="InterPro" id="IPR020846">
    <property type="entry name" value="MFS_dom"/>
</dbReference>
<feature type="transmembrane region" description="Helical" evidence="7">
    <location>
        <begin position="89"/>
        <end position="107"/>
    </location>
</feature>
<accession>A0ABD2XMN2</accession>
<dbReference type="PROSITE" id="PS50850">
    <property type="entry name" value="MFS"/>
    <property type="match status" value="1"/>
</dbReference>
<dbReference type="SUPFAM" id="SSF103473">
    <property type="entry name" value="MFS general substrate transporter"/>
    <property type="match status" value="1"/>
</dbReference>
<dbReference type="Proteomes" id="UP001627154">
    <property type="component" value="Unassembled WGS sequence"/>
</dbReference>
<evidence type="ECO:0000313" key="10">
    <source>
        <dbReference type="Proteomes" id="UP001627154"/>
    </source>
</evidence>
<dbReference type="Gene3D" id="1.20.1250.20">
    <property type="entry name" value="MFS general substrate transporter like domains"/>
    <property type="match status" value="2"/>
</dbReference>
<dbReference type="PANTHER" id="PTHR11662">
    <property type="entry name" value="SOLUTE CARRIER FAMILY 17"/>
    <property type="match status" value="1"/>
</dbReference>
<organism evidence="9 10">
    <name type="scientific">Trichogramma kaykai</name>
    <dbReference type="NCBI Taxonomy" id="54128"/>
    <lineage>
        <taxon>Eukaryota</taxon>
        <taxon>Metazoa</taxon>
        <taxon>Ecdysozoa</taxon>
        <taxon>Arthropoda</taxon>
        <taxon>Hexapoda</taxon>
        <taxon>Insecta</taxon>
        <taxon>Pterygota</taxon>
        <taxon>Neoptera</taxon>
        <taxon>Endopterygota</taxon>
        <taxon>Hymenoptera</taxon>
        <taxon>Apocrita</taxon>
        <taxon>Proctotrupomorpha</taxon>
        <taxon>Chalcidoidea</taxon>
        <taxon>Trichogrammatidae</taxon>
        <taxon>Trichogramma</taxon>
    </lineage>
</organism>
<keyword evidence="2" id="KW-0813">Transport</keyword>
<sequence length="507" mass="56721">MSDDDTIERSDEPCLESPKQLKMIIKKKHSNAWHAESCYGTRHCQVFLMALSLMMGNAMNLSLPVAIIAMTDTNDARNFTFYDWTTVEMALILSSFFWGYLLIQVPSRYFVRRYGAQRLFSLGLCCSSFVNFSIPLIVAYGDYVALCAARLTIGLCHACFYACTHALLLKWAPPFERSRMSSVITGAGFFGTIVAMASSGLIAASSLGWPGIFYIFGSLGLLCSFVIFFKIVDDPESHRNMCSRERDYILEHRRREAVRFEARKLTCCDVLLCVPLWALIVTECGSNWGTYIINSGMPSYMKYILDFNIRTNGLISTLPYLTNWLLSFVFSRLSDLALRRGVSPARVRRVSNTVGMWGPAAALSVLCLVDEYSLVAPVLLLTLAVGLQAASPSGFVVNQIEMYPNYVGVIYSTATCIGTSVSILAPIVCGNIIVDVRDVEQWHAIFYITAAVYFFINLIFMIFGRGETYLYDFHDTTNTNVSFSAQDVESVADISNVELVRTTRRDN</sequence>
<dbReference type="InterPro" id="IPR036259">
    <property type="entry name" value="MFS_trans_sf"/>
</dbReference>
<gene>
    <name evidence="9" type="ORF">TKK_000848</name>
</gene>
<feature type="transmembrane region" description="Helical" evidence="7">
    <location>
        <begin position="143"/>
        <end position="169"/>
    </location>
</feature>
<dbReference type="Pfam" id="PF07690">
    <property type="entry name" value="MFS_1"/>
    <property type="match status" value="1"/>
</dbReference>
<reference evidence="9 10" key="1">
    <citation type="journal article" date="2024" name="bioRxiv">
        <title>A reference genome for Trichogramma kaykai: A tiny desert-dwelling parasitoid wasp with competing sex-ratio distorters.</title>
        <authorList>
            <person name="Culotta J."/>
            <person name="Lindsey A.R."/>
        </authorList>
    </citation>
    <scope>NUCLEOTIDE SEQUENCE [LARGE SCALE GENOMIC DNA]</scope>
    <source>
        <strain evidence="9 10">KSX58</strain>
    </source>
</reference>
<keyword evidence="4" id="KW-0769">Symport</keyword>
<keyword evidence="3 7" id="KW-0812">Transmembrane</keyword>
<evidence type="ECO:0000256" key="4">
    <source>
        <dbReference type="ARBA" id="ARBA00022847"/>
    </source>
</evidence>
<dbReference type="GO" id="GO:0015293">
    <property type="term" value="F:symporter activity"/>
    <property type="evidence" value="ECO:0007669"/>
    <property type="project" value="UniProtKB-KW"/>
</dbReference>